<dbReference type="AlphaFoldDB" id="A0A2N7WHD7"/>
<feature type="chain" id="PRO_5044384303" description="Sulfatase-modifying factor enzyme-like domain-containing protein" evidence="1">
    <location>
        <begin position="31"/>
        <end position="359"/>
    </location>
</feature>
<proteinExistence type="predicted"/>
<dbReference type="Pfam" id="PF03781">
    <property type="entry name" value="FGE-sulfatase"/>
    <property type="match status" value="1"/>
</dbReference>
<evidence type="ECO:0000259" key="2">
    <source>
        <dbReference type="Pfam" id="PF03781"/>
    </source>
</evidence>
<dbReference type="InterPro" id="IPR042095">
    <property type="entry name" value="SUMF_sf"/>
</dbReference>
<gene>
    <name evidence="4" type="ORF">C0Z16_23000</name>
    <name evidence="3" type="ORF">LMG27174_04269</name>
</gene>
<dbReference type="Proteomes" id="UP000235659">
    <property type="component" value="Unassembled WGS sequence"/>
</dbReference>
<feature type="signal peptide" evidence="1">
    <location>
        <begin position="1"/>
        <end position="30"/>
    </location>
</feature>
<dbReference type="Proteomes" id="UP000494205">
    <property type="component" value="Unassembled WGS sequence"/>
</dbReference>
<sequence length="359" mass="40043">MSHLSYRVSVKPLKLVAAVAMLLLSRAALADKIDANAPADRNRLIREITTSSPPKSVWEHINVVLSWAHGKPYDDTVRILQDYFKTLPPPNADELTALKDRLRKELLYVKGGEFVMGDFGPQSSPEKLPYSANDGAAPAHDVGLDSYSILKHRVTFADFDLYTRAKHLPPVGIREALDLQYRFPDFPAAFVTWQQSRDFCKWAGDVAGLPLDLPTEAQWEYAARSRGEKWVIPSTEVPVVDGKYDVTQMDQLITAKGKGTSPAPEFSRPVGTYGDNKLGMSDVFGYGKEWTYDWFDANYYSHSPSRNPHGPTTGTLRSVRYATDSRIHLVIDRVGVAPDSAKSDVGFRCVLNRSEPVLQ</sequence>
<dbReference type="Gene3D" id="3.90.1580.10">
    <property type="entry name" value="paralog of FGE (formylglycine-generating enzyme)"/>
    <property type="match status" value="1"/>
</dbReference>
<dbReference type="PANTHER" id="PTHR23150">
    <property type="entry name" value="SULFATASE MODIFYING FACTOR 1, 2"/>
    <property type="match status" value="1"/>
</dbReference>
<reference evidence="3 6" key="2">
    <citation type="submission" date="2020-04" db="EMBL/GenBank/DDBJ databases">
        <authorList>
            <person name="De Canck E."/>
        </authorList>
    </citation>
    <scope>NUCLEOTIDE SEQUENCE [LARGE SCALE GENOMIC DNA]</scope>
    <source>
        <strain evidence="3 6">LMG 27174</strain>
    </source>
</reference>
<organism evidence="3 6">
    <name type="scientific">Paraburkholderia rhynchosiae</name>
    <dbReference type="NCBI Taxonomy" id="487049"/>
    <lineage>
        <taxon>Bacteria</taxon>
        <taxon>Pseudomonadati</taxon>
        <taxon>Pseudomonadota</taxon>
        <taxon>Betaproteobacteria</taxon>
        <taxon>Burkholderiales</taxon>
        <taxon>Burkholderiaceae</taxon>
        <taxon>Paraburkholderia</taxon>
    </lineage>
</organism>
<dbReference type="GO" id="GO:0120147">
    <property type="term" value="F:formylglycine-generating oxidase activity"/>
    <property type="evidence" value="ECO:0007669"/>
    <property type="project" value="TreeGrafter"/>
</dbReference>
<dbReference type="InterPro" id="IPR005532">
    <property type="entry name" value="SUMF_dom"/>
</dbReference>
<evidence type="ECO:0000256" key="1">
    <source>
        <dbReference type="SAM" id="SignalP"/>
    </source>
</evidence>
<evidence type="ECO:0000313" key="3">
    <source>
        <dbReference type="EMBL" id="CAB3711566.1"/>
    </source>
</evidence>
<dbReference type="InterPro" id="IPR016187">
    <property type="entry name" value="CTDL_fold"/>
</dbReference>
<keyword evidence="5" id="KW-1185">Reference proteome</keyword>
<dbReference type="SUPFAM" id="SSF56436">
    <property type="entry name" value="C-type lectin-like"/>
    <property type="match status" value="1"/>
</dbReference>
<dbReference type="EMBL" id="CADIJZ010000016">
    <property type="protein sequence ID" value="CAB3711566.1"/>
    <property type="molecule type" value="Genomic_DNA"/>
</dbReference>
<evidence type="ECO:0000313" key="6">
    <source>
        <dbReference type="Proteomes" id="UP000494205"/>
    </source>
</evidence>
<protein>
    <recommendedName>
        <fullName evidence="2">Sulfatase-modifying factor enzyme-like domain-containing protein</fullName>
    </recommendedName>
</protein>
<reference evidence="4 5" key="1">
    <citation type="submission" date="2018-01" db="EMBL/GenBank/DDBJ databases">
        <title>Whole genome analyses suggest that Burkholderia sensu lato contains two further novel genera in the rhizoxinica-symbiotica group Mycetohabitans gen. nov., and Trinickia gen. nov.: implications for the evolution of diazotrophy and nodulation in the Burkholderiaceae.</title>
        <authorList>
            <person name="Estrada-de los Santos P."/>
            <person name="Palmer M."/>
            <person name="Chavez-Ramirez B."/>
            <person name="Beukes C."/>
            <person name="Steenkamp E.T."/>
            <person name="Hirsch A.M."/>
            <person name="Manyaka P."/>
            <person name="Maluk M."/>
            <person name="Lafos M."/>
            <person name="Crook M."/>
            <person name="Gross E."/>
            <person name="Simon M.F."/>
            <person name="Bueno dos Reis Junior F."/>
            <person name="Poole P.S."/>
            <person name="Venter S.N."/>
            <person name="James E.K."/>
        </authorList>
    </citation>
    <scope>NUCLEOTIDE SEQUENCE [LARGE SCALE GENOMIC DNA]</scope>
    <source>
        <strain evidence="4 5">WSM 3937</strain>
    </source>
</reference>
<evidence type="ECO:0000313" key="4">
    <source>
        <dbReference type="EMBL" id="PMS28715.1"/>
    </source>
</evidence>
<dbReference type="PANTHER" id="PTHR23150:SF19">
    <property type="entry name" value="FORMYLGLYCINE-GENERATING ENZYME"/>
    <property type="match status" value="1"/>
</dbReference>
<evidence type="ECO:0000313" key="5">
    <source>
        <dbReference type="Proteomes" id="UP000235659"/>
    </source>
</evidence>
<dbReference type="InterPro" id="IPR051043">
    <property type="entry name" value="Sulfatase_Mod_Factor_Kinase"/>
</dbReference>
<keyword evidence="1" id="KW-0732">Signal</keyword>
<name>A0A2N7WHD7_9BURK</name>
<accession>A0A2N7WHD7</accession>
<feature type="domain" description="Sulfatase-modifying factor enzyme-like" evidence="2">
    <location>
        <begin position="105"/>
        <end position="350"/>
    </location>
</feature>
<dbReference type="EMBL" id="PNXY01000017">
    <property type="protein sequence ID" value="PMS28715.1"/>
    <property type="molecule type" value="Genomic_DNA"/>
</dbReference>